<proteinExistence type="predicted"/>
<evidence type="ECO:0000313" key="2">
    <source>
        <dbReference type="Proteomes" id="UP000823941"/>
    </source>
</evidence>
<gene>
    <name evidence="1" type="ORF">JYU34_013551</name>
</gene>
<accession>A0ABQ7QA37</accession>
<protein>
    <submittedName>
        <fullName evidence="1">Uncharacterized protein</fullName>
    </submittedName>
</protein>
<sequence>KAQCLMSLTTMGVWRMVPETWCEWHVPPEAALKSTRRNKGLIHACQNYCRWRKETLKIVPRRLRATAASPGHFITLLRKLPPNKCRVTILASDIPSQAY</sequence>
<reference evidence="1 2" key="1">
    <citation type="submission" date="2021-06" db="EMBL/GenBank/DDBJ databases">
        <title>A haploid diamondback moth (Plutella xylostella L.) genome assembly resolves 31 chromosomes and identifies a diamide resistance mutation.</title>
        <authorList>
            <person name="Ward C.M."/>
            <person name="Perry K.D."/>
            <person name="Baker G."/>
            <person name="Powis K."/>
            <person name="Heckel D.G."/>
            <person name="Baxter S.W."/>
        </authorList>
    </citation>
    <scope>NUCLEOTIDE SEQUENCE [LARGE SCALE GENOMIC DNA]</scope>
    <source>
        <strain evidence="1 2">LV</strain>
        <tissue evidence="1">Single pupa</tissue>
    </source>
</reference>
<dbReference type="EMBL" id="JAHIBW010000018">
    <property type="protein sequence ID" value="KAG7302091.1"/>
    <property type="molecule type" value="Genomic_DNA"/>
</dbReference>
<comment type="caution">
    <text evidence="1">The sequence shown here is derived from an EMBL/GenBank/DDBJ whole genome shotgun (WGS) entry which is preliminary data.</text>
</comment>
<organism evidence="1 2">
    <name type="scientific">Plutella xylostella</name>
    <name type="common">Diamondback moth</name>
    <name type="synonym">Plutella maculipennis</name>
    <dbReference type="NCBI Taxonomy" id="51655"/>
    <lineage>
        <taxon>Eukaryota</taxon>
        <taxon>Metazoa</taxon>
        <taxon>Ecdysozoa</taxon>
        <taxon>Arthropoda</taxon>
        <taxon>Hexapoda</taxon>
        <taxon>Insecta</taxon>
        <taxon>Pterygota</taxon>
        <taxon>Neoptera</taxon>
        <taxon>Endopterygota</taxon>
        <taxon>Lepidoptera</taxon>
        <taxon>Glossata</taxon>
        <taxon>Ditrysia</taxon>
        <taxon>Yponomeutoidea</taxon>
        <taxon>Plutellidae</taxon>
        <taxon>Plutella</taxon>
    </lineage>
</organism>
<name>A0ABQ7QA37_PLUXY</name>
<evidence type="ECO:0000313" key="1">
    <source>
        <dbReference type="EMBL" id="KAG7302091.1"/>
    </source>
</evidence>
<feature type="non-terminal residue" evidence="1">
    <location>
        <position position="1"/>
    </location>
</feature>
<dbReference type="Proteomes" id="UP000823941">
    <property type="component" value="Chromosome 18"/>
</dbReference>
<keyword evidence="2" id="KW-1185">Reference proteome</keyword>